<organism evidence="1 2">
    <name type="scientific">Romanomermis culicivorax</name>
    <name type="common">Nematode worm</name>
    <dbReference type="NCBI Taxonomy" id="13658"/>
    <lineage>
        <taxon>Eukaryota</taxon>
        <taxon>Metazoa</taxon>
        <taxon>Ecdysozoa</taxon>
        <taxon>Nematoda</taxon>
        <taxon>Enoplea</taxon>
        <taxon>Dorylaimia</taxon>
        <taxon>Mermithida</taxon>
        <taxon>Mermithoidea</taxon>
        <taxon>Mermithidae</taxon>
        <taxon>Romanomermis</taxon>
    </lineage>
</organism>
<proteinExistence type="predicted"/>
<keyword evidence="1" id="KW-1185">Reference proteome</keyword>
<name>A0A915KHU7_ROMCU</name>
<protein>
    <submittedName>
        <fullName evidence="2">Uncharacterized protein</fullName>
    </submittedName>
</protein>
<dbReference type="AlphaFoldDB" id="A0A915KHU7"/>
<sequence length="131" mass="14113">MAETVDGIIKIGVIVLVTLIDEARILAMGGAAAKAVGGATNSRSTRFDAPSILRSISSAKKLAGLEMKSSSKPNEDVSQFTFTSTPLSIYWGEVETHRSLKLNLANLVGYQFGRDITENYDNGYQTLNITL</sequence>
<evidence type="ECO:0000313" key="1">
    <source>
        <dbReference type="Proteomes" id="UP000887565"/>
    </source>
</evidence>
<dbReference type="WBParaSite" id="nRc.2.0.1.t37571-RA">
    <property type="protein sequence ID" value="nRc.2.0.1.t37571-RA"/>
    <property type="gene ID" value="nRc.2.0.1.g37571"/>
</dbReference>
<evidence type="ECO:0000313" key="2">
    <source>
        <dbReference type="WBParaSite" id="nRc.2.0.1.t37571-RA"/>
    </source>
</evidence>
<accession>A0A915KHU7</accession>
<reference evidence="2" key="1">
    <citation type="submission" date="2022-11" db="UniProtKB">
        <authorList>
            <consortium name="WormBaseParasite"/>
        </authorList>
    </citation>
    <scope>IDENTIFICATION</scope>
</reference>
<dbReference type="Proteomes" id="UP000887565">
    <property type="component" value="Unplaced"/>
</dbReference>